<evidence type="ECO:0000313" key="3">
    <source>
        <dbReference type="Proteomes" id="UP000784294"/>
    </source>
</evidence>
<dbReference type="EMBL" id="CAAALY010252949">
    <property type="protein sequence ID" value="VEL36706.1"/>
    <property type="molecule type" value="Genomic_DNA"/>
</dbReference>
<dbReference type="AlphaFoldDB" id="A0A448XHL9"/>
<proteinExistence type="predicted"/>
<feature type="region of interest" description="Disordered" evidence="1">
    <location>
        <begin position="1"/>
        <end position="43"/>
    </location>
</feature>
<keyword evidence="3" id="KW-1185">Reference proteome</keyword>
<organism evidence="2 3">
    <name type="scientific">Protopolystoma xenopodis</name>
    <dbReference type="NCBI Taxonomy" id="117903"/>
    <lineage>
        <taxon>Eukaryota</taxon>
        <taxon>Metazoa</taxon>
        <taxon>Spiralia</taxon>
        <taxon>Lophotrochozoa</taxon>
        <taxon>Platyhelminthes</taxon>
        <taxon>Monogenea</taxon>
        <taxon>Polyopisthocotylea</taxon>
        <taxon>Polystomatidea</taxon>
        <taxon>Polystomatidae</taxon>
        <taxon>Protopolystoma</taxon>
    </lineage>
</organism>
<dbReference type="Proteomes" id="UP000784294">
    <property type="component" value="Unassembled WGS sequence"/>
</dbReference>
<reference evidence="2" key="1">
    <citation type="submission" date="2018-11" db="EMBL/GenBank/DDBJ databases">
        <authorList>
            <consortium name="Pathogen Informatics"/>
        </authorList>
    </citation>
    <scope>NUCLEOTIDE SEQUENCE</scope>
</reference>
<protein>
    <submittedName>
        <fullName evidence="2">Uncharacterized protein</fullName>
    </submittedName>
</protein>
<feature type="compositionally biased region" description="Polar residues" evidence="1">
    <location>
        <begin position="94"/>
        <end position="107"/>
    </location>
</feature>
<accession>A0A448XHL9</accession>
<feature type="compositionally biased region" description="Basic and acidic residues" evidence="1">
    <location>
        <begin position="1"/>
        <end position="23"/>
    </location>
</feature>
<feature type="compositionally biased region" description="Basic and acidic residues" evidence="1">
    <location>
        <begin position="81"/>
        <end position="90"/>
    </location>
</feature>
<evidence type="ECO:0000256" key="1">
    <source>
        <dbReference type="SAM" id="MobiDB-lite"/>
    </source>
</evidence>
<name>A0A448XHL9_9PLAT</name>
<evidence type="ECO:0000313" key="2">
    <source>
        <dbReference type="EMBL" id="VEL36706.1"/>
    </source>
</evidence>
<feature type="region of interest" description="Disordered" evidence="1">
    <location>
        <begin position="62"/>
        <end position="114"/>
    </location>
</feature>
<sequence length="129" mass="14856">MALAAKEREREANGRRREQREETLATQSVGQQKAVEGRGVEASVPREEAGVWPLCGRLVRHSKPNSYTRQERRRERSKRRMSAEEKEEFAKAGSTASSFCGKVTQSKSLDRRDIKRRRNVSLPLCEFHQ</sequence>
<comment type="caution">
    <text evidence="2">The sequence shown here is derived from an EMBL/GenBank/DDBJ whole genome shotgun (WGS) entry which is preliminary data.</text>
</comment>
<gene>
    <name evidence="2" type="ORF">PXEA_LOCUS30146</name>
</gene>